<evidence type="ECO:0000313" key="2">
    <source>
        <dbReference type="EMBL" id="GAF78509.1"/>
    </source>
</evidence>
<accession>X0SBX7</accession>
<proteinExistence type="predicted"/>
<dbReference type="SUPFAM" id="SSF49785">
    <property type="entry name" value="Galactose-binding domain-like"/>
    <property type="match status" value="1"/>
</dbReference>
<dbReference type="InterPro" id="IPR000421">
    <property type="entry name" value="FA58C"/>
</dbReference>
<comment type="caution">
    <text evidence="2">The sequence shown here is derived from an EMBL/GenBank/DDBJ whole genome shotgun (WGS) entry which is preliminary data.</text>
</comment>
<evidence type="ECO:0000259" key="1">
    <source>
        <dbReference type="Pfam" id="PF00754"/>
    </source>
</evidence>
<feature type="domain" description="F5/8 type C" evidence="1">
    <location>
        <begin position="19"/>
        <end position="93"/>
    </location>
</feature>
<name>X0SBX7_9ZZZZ</name>
<sequence length="254" mass="29005">MSNIRFLYTFKNDEDDVVITSSSESGTLVDDNVVDDFVAKKWRTEADTGQWIKFDLQEAKKITQISIFGHNLTSEAVVTIEASSDDDWEGAGDPEYSEGMTWGEFCITEFLDETFQWWRITIEDGDNSDEYIEIGRICIGEYIEPSINVTHEVQKKINDPSYKQASAGQQKYAVEKDVYRVFEVFFSSIGRAQQDQLEVMFRTVKTIRPLVLALDPDNYPEEDTIYCEVITQLNMAQAILGYGDVPISFEEKVG</sequence>
<protein>
    <recommendedName>
        <fullName evidence="1">F5/8 type C domain-containing protein</fullName>
    </recommendedName>
</protein>
<dbReference type="InterPro" id="IPR008979">
    <property type="entry name" value="Galactose-bd-like_sf"/>
</dbReference>
<reference evidence="2" key="1">
    <citation type="journal article" date="2014" name="Front. Microbiol.">
        <title>High frequency of phylogenetically diverse reductive dehalogenase-homologous genes in deep subseafloor sedimentary metagenomes.</title>
        <authorList>
            <person name="Kawai M."/>
            <person name="Futagami T."/>
            <person name="Toyoda A."/>
            <person name="Takaki Y."/>
            <person name="Nishi S."/>
            <person name="Hori S."/>
            <person name="Arai W."/>
            <person name="Tsubouchi T."/>
            <person name="Morono Y."/>
            <person name="Uchiyama I."/>
            <person name="Ito T."/>
            <person name="Fujiyama A."/>
            <person name="Inagaki F."/>
            <person name="Takami H."/>
        </authorList>
    </citation>
    <scope>NUCLEOTIDE SEQUENCE</scope>
    <source>
        <strain evidence="2">Expedition CK06-06</strain>
    </source>
</reference>
<dbReference type="EMBL" id="BARS01005775">
    <property type="protein sequence ID" value="GAF78509.1"/>
    <property type="molecule type" value="Genomic_DNA"/>
</dbReference>
<dbReference type="AlphaFoldDB" id="X0SBX7"/>
<dbReference type="Pfam" id="PF00754">
    <property type="entry name" value="F5_F8_type_C"/>
    <property type="match status" value="1"/>
</dbReference>
<gene>
    <name evidence="2" type="ORF">S01H1_11332</name>
</gene>
<dbReference type="Gene3D" id="2.60.120.260">
    <property type="entry name" value="Galactose-binding domain-like"/>
    <property type="match status" value="1"/>
</dbReference>
<organism evidence="2">
    <name type="scientific">marine sediment metagenome</name>
    <dbReference type="NCBI Taxonomy" id="412755"/>
    <lineage>
        <taxon>unclassified sequences</taxon>
        <taxon>metagenomes</taxon>
        <taxon>ecological metagenomes</taxon>
    </lineage>
</organism>